<dbReference type="AlphaFoldDB" id="A0AA36FU81"/>
<feature type="non-terminal residue" evidence="2">
    <location>
        <position position="82"/>
    </location>
</feature>
<proteinExistence type="predicted"/>
<organism evidence="2 3">
    <name type="scientific">Mesorhabditis spiculigera</name>
    <dbReference type="NCBI Taxonomy" id="96644"/>
    <lineage>
        <taxon>Eukaryota</taxon>
        <taxon>Metazoa</taxon>
        <taxon>Ecdysozoa</taxon>
        <taxon>Nematoda</taxon>
        <taxon>Chromadorea</taxon>
        <taxon>Rhabditida</taxon>
        <taxon>Rhabditina</taxon>
        <taxon>Rhabditomorpha</taxon>
        <taxon>Rhabditoidea</taxon>
        <taxon>Rhabditidae</taxon>
        <taxon>Mesorhabditinae</taxon>
        <taxon>Mesorhabditis</taxon>
    </lineage>
</organism>
<feature type="signal peptide" evidence="1">
    <location>
        <begin position="1"/>
        <end position="19"/>
    </location>
</feature>
<feature type="chain" id="PRO_5041352051" evidence="1">
    <location>
        <begin position="20"/>
        <end position="82"/>
    </location>
</feature>
<protein>
    <submittedName>
        <fullName evidence="2">Uncharacterized protein</fullName>
    </submittedName>
</protein>
<reference evidence="2" key="1">
    <citation type="submission" date="2023-06" db="EMBL/GenBank/DDBJ databases">
        <authorList>
            <person name="Delattre M."/>
        </authorList>
    </citation>
    <scope>NUCLEOTIDE SEQUENCE</scope>
    <source>
        <strain evidence="2">AF72</strain>
    </source>
</reference>
<keyword evidence="1" id="KW-0732">Signal</keyword>
<name>A0AA36FU81_9BILA</name>
<keyword evidence="3" id="KW-1185">Reference proteome</keyword>
<dbReference type="Proteomes" id="UP001177023">
    <property type="component" value="Unassembled WGS sequence"/>
</dbReference>
<gene>
    <name evidence="2" type="ORF">MSPICULIGERA_LOCUS6071</name>
</gene>
<evidence type="ECO:0000313" key="3">
    <source>
        <dbReference type="Proteomes" id="UP001177023"/>
    </source>
</evidence>
<evidence type="ECO:0000256" key="1">
    <source>
        <dbReference type="SAM" id="SignalP"/>
    </source>
</evidence>
<accession>A0AA36FU81</accession>
<sequence>MQRYGLLLLLAAATATAMANKIVEIDCEVLSVCGQDLHCVEQLAERLQLDDCLVAADKRAIYSFKRGQTRSLIRILKQMPRL</sequence>
<comment type="caution">
    <text evidence="2">The sequence shown here is derived from an EMBL/GenBank/DDBJ whole genome shotgun (WGS) entry which is preliminary data.</text>
</comment>
<evidence type="ECO:0000313" key="2">
    <source>
        <dbReference type="EMBL" id="CAJ0567520.1"/>
    </source>
</evidence>
<dbReference type="EMBL" id="CATQJA010001495">
    <property type="protein sequence ID" value="CAJ0567520.1"/>
    <property type="molecule type" value="Genomic_DNA"/>
</dbReference>